<evidence type="ECO:0000313" key="7">
    <source>
        <dbReference type="EMBL" id="KHJ90817.1"/>
    </source>
</evidence>
<protein>
    <recommendedName>
        <fullName evidence="9">7TM chemoreceptor</fullName>
    </recommendedName>
</protein>
<dbReference type="PANTHER" id="PTHR22945">
    <property type="entry name" value="SERPENTINE RECEPTOR, CLASS D DELTA"/>
    <property type="match status" value="1"/>
</dbReference>
<feature type="transmembrane region" description="Helical" evidence="6">
    <location>
        <begin position="30"/>
        <end position="50"/>
    </location>
</feature>
<evidence type="ECO:0000313" key="8">
    <source>
        <dbReference type="Proteomes" id="UP000053660"/>
    </source>
</evidence>
<dbReference type="EMBL" id="KN552624">
    <property type="protein sequence ID" value="KHJ90817.1"/>
    <property type="molecule type" value="Genomic_DNA"/>
</dbReference>
<evidence type="ECO:0008006" key="9">
    <source>
        <dbReference type="Google" id="ProtNLM"/>
    </source>
</evidence>
<comment type="similarity">
    <text evidence="2">Belongs to the nematode receptor-like protein srd family.</text>
</comment>
<sequence length="228" mass="26494">MLHTYSHWLYSILFSFCYRYYVISHPPPKVRTITIIILIIYIPSFVQFMIQNAAHEPEEAIRARVVQIFDYDISNECVTGHLNIIANWRILYAILHMSLPFIPVYTTILILRTSILKALQGAQAMSEKSRRLHSQLLKALTYQAFIPLFFSLALITYFLGQFSIINHPVLEYSSYIIVGFIPVLSPLTSFYFIRPYREWVDKNLIRSLSTAKTFPTSVMASSEVSQHF</sequence>
<keyword evidence="4 6" id="KW-1133">Transmembrane helix</keyword>
<name>A0A0B1T4U1_OESDE</name>
<dbReference type="Pfam" id="PF10317">
    <property type="entry name" value="7TM_GPCR_Srd"/>
    <property type="match status" value="1"/>
</dbReference>
<dbReference type="OrthoDB" id="5859769at2759"/>
<gene>
    <name evidence="7" type="ORF">OESDEN_09328</name>
</gene>
<evidence type="ECO:0000256" key="1">
    <source>
        <dbReference type="ARBA" id="ARBA00004141"/>
    </source>
</evidence>
<organism evidence="7 8">
    <name type="scientific">Oesophagostomum dentatum</name>
    <name type="common">Nodular worm</name>
    <dbReference type="NCBI Taxonomy" id="61180"/>
    <lineage>
        <taxon>Eukaryota</taxon>
        <taxon>Metazoa</taxon>
        <taxon>Ecdysozoa</taxon>
        <taxon>Nematoda</taxon>
        <taxon>Chromadorea</taxon>
        <taxon>Rhabditida</taxon>
        <taxon>Rhabditina</taxon>
        <taxon>Rhabditomorpha</taxon>
        <taxon>Strongyloidea</taxon>
        <taxon>Strongylidae</taxon>
        <taxon>Oesophagostomum</taxon>
    </lineage>
</organism>
<proteinExistence type="inferred from homology"/>
<dbReference type="Proteomes" id="UP000053660">
    <property type="component" value="Unassembled WGS sequence"/>
</dbReference>
<comment type="subcellular location">
    <subcellularLocation>
        <location evidence="1">Membrane</location>
        <topology evidence="1">Multi-pass membrane protein</topology>
    </subcellularLocation>
</comment>
<feature type="transmembrane region" description="Helical" evidence="6">
    <location>
        <begin position="172"/>
        <end position="193"/>
    </location>
</feature>
<accession>A0A0B1T4U1</accession>
<dbReference type="AlphaFoldDB" id="A0A0B1T4U1"/>
<feature type="transmembrane region" description="Helical" evidence="6">
    <location>
        <begin position="136"/>
        <end position="160"/>
    </location>
</feature>
<evidence type="ECO:0000256" key="5">
    <source>
        <dbReference type="ARBA" id="ARBA00023136"/>
    </source>
</evidence>
<keyword evidence="5 6" id="KW-0472">Membrane</keyword>
<feature type="transmembrane region" description="Helical" evidence="6">
    <location>
        <begin position="6"/>
        <end position="23"/>
    </location>
</feature>
<dbReference type="InterPro" id="IPR019421">
    <property type="entry name" value="7TM_GPCR_serpentine_rcpt_Srd"/>
</dbReference>
<keyword evidence="8" id="KW-1185">Reference proteome</keyword>
<evidence type="ECO:0000256" key="4">
    <source>
        <dbReference type="ARBA" id="ARBA00022989"/>
    </source>
</evidence>
<dbReference type="PANTHER" id="PTHR22945:SF40">
    <property type="entry name" value="SERPENTINE RECEPTOR, CLASS D (DELTA)-RELATED"/>
    <property type="match status" value="1"/>
</dbReference>
<reference evidence="7 8" key="1">
    <citation type="submission" date="2014-03" db="EMBL/GenBank/DDBJ databases">
        <title>Draft genome of the hookworm Oesophagostomum dentatum.</title>
        <authorList>
            <person name="Mitreva M."/>
        </authorList>
    </citation>
    <scope>NUCLEOTIDE SEQUENCE [LARGE SCALE GENOMIC DNA]</scope>
    <source>
        <strain evidence="7 8">OD-Hann</strain>
    </source>
</reference>
<evidence type="ECO:0000256" key="6">
    <source>
        <dbReference type="SAM" id="Phobius"/>
    </source>
</evidence>
<dbReference type="SUPFAM" id="SSF81321">
    <property type="entry name" value="Family A G protein-coupled receptor-like"/>
    <property type="match status" value="1"/>
</dbReference>
<evidence type="ECO:0000256" key="3">
    <source>
        <dbReference type="ARBA" id="ARBA00022692"/>
    </source>
</evidence>
<keyword evidence="3 6" id="KW-0812">Transmembrane</keyword>
<feature type="transmembrane region" description="Helical" evidence="6">
    <location>
        <begin position="90"/>
        <end position="115"/>
    </location>
</feature>
<dbReference type="GO" id="GO:0016020">
    <property type="term" value="C:membrane"/>
    <property type="evidence" value="ECO:0007669"/>
    <property type="project" value="UniProtKB-SubCell"/>
</dbReference>
<evidence type="ECO:0000256" key="2">
    <source>
        <dbReference type="ARBA" id="ARBA00009166"/>
    </source>
</evidence>
<dbReference type="InterPro" id="IPR050920">
    <property type="entry name" value="Nematode_rcpt-like_delta"/>
</dbReference>